<reference evidence="1" key="1">
    <citation type="journal article" date="2020" name="Nature">
        <title>Giant virus diversity and host interactions through global metagenomics.</title>
        <authorList>
            <person name="Schulz F."/>
            <person name="Roux S."/>
            <person name="Paez-Espino D."/>
            <person name="Jungbluth S."/>
            <person name="Walsh D.A."/>
            <person name="Denef V.J."/>
            <person name="McMahon K.D."/>
            <person name="Konstantinidis K.T."/>
            <person name="Eloe-Fadrosh E.A."/>
            <person name="Kyrpides N.C."/>
            <person name="Woyke T."/>
        </authorList>
    </citation>
    <scope>NUCLEOTIDE SEQUENCE</scope>
    <source>
        <strain evidence="1">GVMAG-M-3300023184-89</strain>
    </source>
</reference>
<dbReference type="EMBL" id="MN740193">
    <property type="protein sequence ID" value="QHT92651.1"/>
    <property type="molecule type" value="Genomic_DNA"/>
</dbReference>
<organism evidence="1">
    <name type="scientific">viral metagenome</name>
    <dbReference type="NCBI Taxonomy" id="1070528"/>
    <lineage>
        <taxon>unclassified sequences</taxon>
        <taxon>metagenomes</taxon>
        <taxon>organismal metagenomes</taxon>
    </lineage>
</organism>
<name>A0A6C0IHE2_9ZZZZ</name>
<protein>
    <submittedName>
        <fullName evidence="1">Uncharacterized protein</fullName>
    </submittedName>
</protein>
<sequence>MANVWDAEEEDCIEEFCDIIRELNDGDLDVLHQALDSAEPYPMIRKLRDKITKYSDVFNAFSACGITSDPIKCIKAEMASRVKSREEIEQENVDLRDMVIAQRKQLDRALYAIYQLHGGLYNQITQSNMLHFNNALLYNEPLPEFPLEEENWPTTRQGDAHEKRIQQLEQTICALEEKIDALDKRQQQTFL</sequence>
<evidence type="ECO:0000313" key="1">
    <source>
        <dbReference type="EMBL" id="QHT92651.1"/>
    </source>
</evidence>
<accession>A0A6C0IHE2</accession>
<dbReference type="AlphaFoldDB" id="A0A6C0IHE2"/>
<proteinExistence type="predicted"/>